<dbReference type="InterPro" id="IPR002173">
    <property type="entry name" value="Carboh/pur_kinase_PfkB_CS"/>
</dbReference>
<dbReference type="RefSeq" id="WP_349085879.1">
    <property type="nucleotide sequence ID" value="NZ_JBBMEK010000234.1"/>
</dbReference>
<dbReference type="InterPro" id="IPR011611">
    <property type="entry name" value="PfkB_dom"/>
</dbReference>
<dbReference type="EMBL" id="JBBMEK010000234">
    <property type="protein sequence ID" value="MEQ2366264.1"/>
    <property type="molecule type" value="Genomic_DNA"/>
</dbReference>
<feature type="domain" description="Carbohydrate kinase PfkB" evidence="3">
    <location>
        <begin position="12"/>
        <end position="60"/>
    </location>
</feature>
<dbReference type="PROSITE" id="PS00584">
    <property type="entry name" value="PFKB_KINASES_2"/>
    <property type="match status" value="1"/>
</dbReference>
<sequence>YDGEKFYYGGIVPCEVVDTMGAGDSFIAGFLYAICEGKGIQEAMADGAANSSVTIAYSGAW</sequence>
<dbReference type="InterPro" id="IPR029056">
    <property type="entry name" value="Ribokinase-like"/>
</dbReference>
<evidence type="ECO:0000313" key="4">
    <source>
        <dbReference type="EMBL" id="MEQ2366264.1"/>
    </source>
</evidence>
<name>A0ABV1B760_9FIRM</name>
<gene>
    <name evidence="4" type="ORF">WMO25_14430</name>
</gene>
<keyword evidence="2 4" id="KW-0418">Kinase</keyword>
<reference evidence="4 5" key="1">
    <citation type="submission" date="2024-03" db="EMBL/GenBank/DDBJ databases">
        <title>Human intestinal bacterial collection.</title>
        <authorList>
            <person name="Pauvert C."/>
            <person name="Hitch T.C.A."/>
            <person name="Clavel T."/>
        </authorList>
    </citation>
    <scope>NUCLEOTIDE SEQUENCE [LARGE SCALE GENOMIC DNA]</scope>
    <source>
        <strain evidence="4 5">CLA-AA-H190</strain>
    </source>
</reference>
<evidence type="ECO:0000313" key="5">
    <source>
        <dbReference type="Proteomes" id="UP001469749"/>
    </source>
</evidence>
<dbReference type="Proteomes" id="UP001469749">
    <property type="component" value="Unassembled WGS sequence"/>
</dbReference>
<dbReference type="SUPFAM" id="SSF53613">
    <property type="entry name" value="Ribokinase-like"/>
    <property type="match status" value="1"/>
</dbReference>
<keyword evidence="1" id="KW-0808">Transferase</keyword>
<evidence type="ECO:0000256" key="2">
    <source>
        <dbReference type="ARBA" id="ARBA00022777"/>
    </source>
</evidence>
<feature type="non-terminal residue" evidence="4">
    <location>
        <position position="1"/>
    </location>
</feature>
<dbReference type="Gene3D" id="3.40.1190.20">
    <property type="match status" value="1"/>
</dbReference>
<keyword evidence="5" id="KW-1185">Reference proteome</keyword>
<proteinExistence type="predicted"/>
<dbReference type="Pfam" id="PF00294">
    <property type="entry name" value="PfkB"/>
    <property type="match status" value="1"/>
</dbReference>
<accession>A0ABV1B760</accession>
<protein>
    <submittedName>
        <fullName evidence="4">PfkB family carbohydrate kinase</fullName>
    </submittedName>
</protein>
<dbReference type="GO" id="GO:0016301">
    <property type="term" value="F:kinase activity"/>
    <property type="evidence" value="ECO:0007669"/>
    <property type="project" value="UniProtKB-KW"/>
</dbReference>
<evidence type="ECO:0000259" key="3">
    <source>
        <dbReference type="Pfam" id="PF00294"/>
    </source>
</evidence>
<comment type="caution">
    <text evidence="4">The sequence shown here is derived from an EMBL/GenBank/DDBJ whole genome shotgun (WGS) entry which is preliminary data.</text>
</comment>
<evidence type="ECO:0000256" key="1">
    <source>
        <dbReference type="ARBA" id="ARBA00022679"/>
    </source>
</evidence>
<organism evidence="4 5">
    <name type="scientific">Coprococcus intestinihominis</name>
    <dbReference type="NCBI Taxonomy" id="3133154"/>
    <lineage>
        <taxon>Bacteria</taxon>
        <taxon>Bacillati</taxon>
        <taxon>Bacillota</taxon>
        <taxon>Clostridia</taxon>
        <taxon>Lachnospirales</taxon>
        <taxon>Lachnospiraceae</taxon>
        <taxon>Coprococcus</taxon>
    </lineage>
</organism>